<evidence type="ECO:0000256" key="12">
    <source>
        <dbReference type="RuleBase" id="RU003357"/>
    </source>
</evidence>
<evidence type="ECO:0000256" key="10">
    <source>
        <dbReference type="ARBA" id="ARBA00023237"/>
    </source>
</evidence>
<evidence type="ECO:0000256" key="9">
    <source>
        <dbReference type="ARBA" id="ARBA00023136"/>
    </source>
</evidence>
<dbReference type="PROSITE" id="PS52016">
    <property type="entry name" value="TONB_DEPENDENT_REC_3"/>
    <property type="match status" value="1"/>
</dbReference>
<keyword evidence="10 11" id="KW-0998">Cell outer membrane</keyword>
<dbReference type="PANTHER" id="PTHR32552">
    <property type="entry name" value="FERRICHROME IRON RECEPTOR-RELATED"/>
    <property type="match status" value="1"/>
</dbReference>
<evidence type="ECO:0000256" key="6">
    <source>
        <dbReference type="ARBA" id="ARBA00023004"/>
    </source>
</evidence>
<dbReference type="RefSeq" id="WP_148069961.1">
    <property type="nucleotide sequence ID" value="NZ_VRZA01000008.1"/>
</dbReference>
<evidence type="ECO:0000256" key="11">
    <source>
        <dbReference type="PROSITE-ProRule" id="PRU01360"/>
    </source>
</evidence>
<reference evidence="16 17" key="1">
    <citation type="submission" date="2019-08" db="EMBL/GenBank/DDBJ databases">
        <title>Parahaliea maris sp. nov., isolated from the surface seawater.</title>
        <authorList>
            <person name="Liu Y."/>
        </authorList>
    </citation>
    <scope>NUCLEOTIDE SEQUENCE [LARGE SCALE GENOMIC DNA]</scope>
    <source>
        <strain evidence="16 17">HSLHS9</strain>
    </source>
</reference>
<evidence type="ECO:0000256" key="7">
    <source>
        <dbReference type="ARBA" id="ARBA00023065"/>
    </source>
</evidence>
<feature type="chain" id="PRO_5023060143" evidence="13">
    <location>
        <begin position="27"/>
        <end position="710"/>
    </location>
</feature>
<evidence type="ECO:0000259" key="14">
    <source>
        <dbReference type="Pfam" id="PF00593"/>
    </source>
</evidence>
<organism evidence="16 17">
    <name type="scientific">Parahaliea maris</name>
    <dbReference type="NCBI Taxonomy" id="2716870"/>
    <lineage>
        <taxon>Bacteria</taxon>
        <taxon>Pseudomonadati</taxon>
        <taxon>Pseudomonadota</taxon>
        <taxon>Gammaproteobacteria</taxon>
        <taxon>Cellvibrionales</taxon>
        <taxon>Halieaceae</taxon>
        <taxon>Parahaliea</taxon>
    </lineage>
</organism>
<dbReference type="Pfam" id="PF00593">
    <property type="entry name" value="TonB_dep_Rec_b-barrel"/>
    <property type="match status" value="1"/>
</dbReference>
<evidence type="ECO:0000256" key="1">
    <source>
        <dbReference type="ARBA" id="ARBA00004571"/>
    </source>
</evidence>
<evidence type="ECO:0000256" key="13">
    <source>
        <dbReference type="SAM" id="SignalP"/>
    </source>
</evidence>
<dbReference type="AlphaFoldDB" id="A0A5C8ZP04"/>
<keyword evidence="7" id="KW-0406">Ion transport</keyword>
<dbReference type="SUPFAM" id="SSF56935">
    <property type="entry name" value="Porins"/>
    <property type="match status" value="1"/>
</dbReference>
<gene>
    <name evidence="16" type="ORF">FV139_18470</name>
</gene>
<keyword evidence="2 11" id="KW-0813">Transport</keyword>
<name>A0A5C8ZP04_9GAMM</name>
<keyword evidence="6" id="KW-0408">Iron</keyword>
<keyword evidence="17" id="KW-1185">Reference proteome</keyword>
<evidence type="ECO:0000313" key="16">
    <source>
        <dbReference type="EMBL" id="TXS90246.1"/>
    </source>
</evidence>
<keyword evidence="4" id="KW-0410">Iron transport</keyword>
<evidence type="ECO:0000256" key="2">
    <source>
        <dbReference type="ARBA" id="ARBA00022448"/>
    </source>
</evidence>
<keyword evidence="8 12" id="KW-0798">TonB box</keyword>
<proteinExistence type="inferred from homology"/>
<keyword evidence="5 11" id="KW-0812">Transmembrane</keyword>
<comment type="caution">
    <text evidence="16">The sequence shown here is derived from an EMBL/GenBank/DDBJ whole genome shotgun (WGS) entry which is preliminary data.</text>
</comment>
<dbReference type="InterPro" id="IPR039426">
    <property type="entry name" value="TonB-dep_rcpt-like"/>
</dbReference>
<dbReference type="GO" id="GO:0006826">
    <property type="term" value="P:iron ion transport"/>
    <property type="evidence" value="ECO:0007669"/>
    <property type="project" value="UniProtKB-KW"/>
</dbReference>
<dbReference type="Proteomes" id="UP000321039">
    <property type="component" value="Unassembled WGS sequence"/>
</dbReference>
<feature type="domain" description="TonB-dependent receptor plug" evidence="15">
    <location>
        <begin position="50"/>
        <end position="154"/>
    </location>
</feature>
<dbReference type="InterPro" id="IPR000531">
    <property type="entry name" value="Beta-barrel_TonB"/>
</dbReference>
<accession>A0A5C8ZP04</accession>
<keyword evidence="3 11" id="KW-1134">Transmembrane beta strand</keyword>
<sequence length="710" mass="78320">MNTFKNPLATAVAATTACFICTGAIAQSQQSGRVLEEVIVTSQKRDATMQDTAISGAVVGGDELKNKGVVRLDDLTRVSPALSITDNGLSQNINIRGIGLSITSPAVNNGVATYYDGLFQPPIVTRNSFFDIESVEVLRGPQGTFVGSNSTGGAVFINSKNPSFDSMHGYVEAKAGNYSEWGLEGALNLPMTDTLAVRGAVLTNNRDAFFEDLGPFDNEPTSNDELAFRASILYQPTDNLEILSKTEKVDKELGGYAYKPIQGTVERDYTPDDTWDLDYNTGTARDEETLHTSLKVEYTFGGGTMLRSLTGYQNKEVLNLIDRDGTGEAAALAGIRQEDQVQPIRERIYSQEINLISPQENDLSWILGGYYQQNKIDVGITTNRNGALRTDLDLYSEKLTTGIFGQVVYRFNDEWSVDVGARTSSYEAEDDGSIFLAFVPVELDITADHDDGSEPTGKFNVSWTPNQDTLIYAFVAKGYKSGGLDDGQTFKPETVIDYEVGYKGAFLDNKVQAQFSAFYYDYSDFQFEVTDPFTGQEVVTNTAGATVMGVEAQVQAILGNWYFDMGFAYVDSESDGIEFFDIRAFDIDGASDPSDYIISTDGGPLLYAPELTFNISAEYRLDLSNGLSVTPRVNYAYTDEQWAYLAYNERFDLLEDRSLLSAQVSIEKGRYAAEFYATNLTDEEYVSGQTRNMEFYGAPRQYGVRVSMDF</sequence>
<comment type="similarity">
    <text evidence="11 12">Belongs to the TonB-dependent receptor family.</text>
</comment>
<evidence type="ECO:0000256" key="4">
    <source>
        <dbReference type="ARBA" id="ARBA00022496"/>
    </source>
</evidence>
<dbReference type="PANTHER" id="PTHR32552:SF81">
    <property type="entry name" value="TONB-DEPENDENT OUTER MEMBRANE RECEPTOR"/>
    <property type="match status" value="1"/>
</dbReference>
<evidence type="ECO:0000259" key="15">
    <source>
        <dbReference type="Pfam" id="PF07715"/>
    </source>
</evidence>
<keyword evidence="16" id="KW-0675">Receptor</keyword>
<dbReference type="EMBL" id="VRZA01000008">
    <property type="protein sequence ID" value="TXS90246.1"/>
    <property type="molecule type" value="Genomic_DNA"/>
</dbReference>
<keyword evidence="13" id="KW-0732">Signal</keyword>
<evidence type="ECO:0000256" key="3">
    <source>
        <dbReference type="ARBA" id="ARBA00022452"/>
    </source>
</evidence>
<dbReference type="Pfam" id="PF07715">
    <property type="entry name" value="Plug"/>
    <property type="match status" value="1"/>
</dbReference>
<protein>
    <submittedName>
        <fullName evidence="16">TonB-dependent receptor plug domain-containing protein</fullName>
    </submittedName>
</protein>
<evidence type="ECO:0000256" key="5">
    <source>
        <dbReference type="ARBA" id="ARBA00022692"/>
    </source>
</evidence>
<dbReference type="InterPro" id="IPR012910">
    <property type="entry name" value="Plug_dom"/>
</dbReference>
<feature type="signal peptide" evidence="13">
    <location>
        <begin position="1"/>
        <end position="26"/>
    </location>
</feature>
<dbReference type="InterPro" id="IPR036942">
    <property type="entry name" value="Beta-barrel_TonB_sf"/>
</dbReference>
<comment type="subcellular location">
    <subcellularLocation>
        <location evidence="1 11">Cell outer membrane</location>
        <topology evidence="1 11">Multi-pass membrane protein</topology>
    </subcellularLocation>
</comment>
<dbReference type="PROSITE" id="PS51257">
    <property type="entry name" value="PROKAR_LIPOPROTEIN"/>
    <property type="match status" value="1"/>
</dbReference>
<evidence type="ECO:0000313" key="17">
    <source>
        <dbReference type="Proteomes" id="UP000321039"/>
    </source>
</evidence>
<feature type="domain" description="TonB-dependent receptor-like beta-barrel" evidence="14">
    <location>
        <begin position="267"/>
        <end position="644"/>
    </location>
</feature>
<dbReference type="GO" id="GO:0009279">
    <property type="term" value="C:cell outer membrane"/>
    <property type="evidence" value="ECO:0007669"/>
    <property type="project" value="UniProtKB-SubCell"/>
</dbReference>
<dbReference type="Gene3D" id="2.40.170.20">
    <property type="entry name" value="TonB-dependent receptor, beta-barrel domain"/>
    <property type="match status" value="1"/>
</dbReference>
<evidence type="ECO:0000256" key="8">
    <source>
        <dbReference type="ARBA" id="ARBA00023077"/>
    </source>
</evidence>
<keyword evidence="9 11" id="KW-0472">Membrane</keyword>